<dbReference type="PROSITE" id="PS00589">
    <property type="entry name" value="PTS_HPR_SER"/>
    <property type="match status" value="1"/>
</dbReference>
<dbReference type="InterPro" id="IPR000032">
    <property type="entry name" value="HPr-like"/>
</dbReference>
<dbReference type="InterPro" id="IPR050399">
    <property type="entry name" value="HPr"/>
</dbReference>
<dbReference type="GO" id="GO:0009401">
    <property type="term" value="P:phosphoenolpyruvate-dependent sugar phosphotransferase system"/>
    <property type="evidence" value="ECO:0007669"/>
    <property type="project" value="UniProtKB-KW"/>
</dbReference>
<keyword evidence="8" id="KW-1185">Reference proteome</keyword>
<dbReference type="Pfam" id="PF00381">
    <property type="entry name" value="PTS-HPr"/>
    <property type="match status" value="1"/>
</dbReference>
<dbReference type="EMBL" id="UPPP01000066">
    <property type="protein sequence ID" value="VBB06639.1"/>
    <property type="molecule type" value="Genomic_DNA"/>
</dbReference>
<dbReference type="NCBIfam" id="TIGR01003">
    <property type="entry name" value="PTS_HPr_family"/>
    <property type="match status" value="1"/>
</dbReference>
<name>A0A498R647_9FIRM</name>
<evidence type="ECO:0000313" key="8">
    <source>
        <dbReference type="Proteomes" id="UP000277811"/>
    </source>
</evidence>
<organism evidence="7 8">
    <name type="scientific">Lucifera butyrica</name>
    <dbReference type="NCBI Taxonomy" id="1351585"/>
    <lineage>
        <taxon>Bacteria</taxon>
        <taxon>Bacillati</taxon>
        <taxon>Bacillota</taxon>
        <taxon>Negativicutes</taxon>
        <taxon>Veillonellales</taxon>
        <taxon>Veillonellaceae</taxon>
        <taxon>Lucifera</taxon>
    </lineage>
</organism>
<dbReference type="SUPFAM" id="SSF55594">
    <property type="entry name" value="HPr-like"/>
    <property type="match status" value="1"/>
</dbReference>
<gene>
    <name evidence="7" type="ORF">LUCI_1875</name>
</gene>
<comment type="subcellular location">
    <subcellularLocation>
        <location evidence="2">Cytoplasm</location>
    </subcellularLocation>
</comment>
<evidence type="ECO:0000256" key="4">
    <source>
        <dbReference type="ARBA" id="ARBA00022490"/>
    </source>
</evidence>
<dbReference type="RefSeq" id="WP_243638711.1">
    <property type="nucleotide sequence ID" value="NZ_UPPP01000066.1"/>
</dbReference>
<accession>A0A498R647</accession>
<dbReference type="PROSITE" id="PS51350">
    <property type="entry name" value="PTS_HPR_DOM"/>
    <property type="match status" value="1"/>
</dbReference>
<keyword evidence="4" id="KW-0963">Cytoplasm</keyword>
<reference evidence="7 8" key="1">
    <citation type="submission" date="2018-06" db="EMBL/GenBank/DDBJ databases">
        <authorList>
            <person name="Strepis N."/>
        </authorList>
    </citation>
    <scope>NUCLEOTIDE SEQUENCE [LARGE SCALE GENOMIC DNA]</scope>
    <source>
        <strain evidence="7">LUCI</strain>
    </source>
</reference>
<sequence>MEKTLTIQNKAGLHARPASVFVQTAAKFNSTVSLSKDGRKVNAKSILSVMSLGVAMGDKVVLEAEGPDAAEAIKALAKMVEEKFGEE</sequence>
<evidence type="ECO:0000313" key="7">
    <source>
        <dbReference type="EMBL" id="VBB06639.1"/>
    </source>
</evidence>
<dbReference type="GO" id="GO:0016740">
    <property type="term" value="F:transferase activity"/>
    <property type="evidence" value="ECO:0007669"/>
    <property type="project" value="UniProtKB-KW"/>
</dbReference>
<protein>
    <recommendedName>
        <fullName evidence="3">Phosphocarrier protein HPr</fullName>
    </recommendedName>
</protein>
<proteinExistence type="predicted"/>
<dbReference type="PROSITE" id="PS00369">
    <property type="entry name" value="PTS_HPR_HIS"/>
    <property type="match status" value="1"/>
</dbReference>
<dbReference type="Proteomes" id="UP000277811">
    <property type="component" value="Unassembled WGS sequence"/>
</dbReference>
<feature type="domain" description="HPr" evidence="6">
    <location>
        <begin position="1"/>
        <end position="87"/>
    </location>
</feature>
<evidence type="ECO:0000256" key="3">
    <source>
        <dbReference type="ARBA" id="ARBA00020422"/>
    </source>
</evidence>
<dbReference type="Gene3D" id="3.30.1340.10">
    <property type="entry name" value="HPr-like"/>
    <property type="match status" value="1"/>
</dbReference>
<dbReference type="InterPro" id="IPR001020">
    <property type="entry name" value="PTS_HPr_His_P_site"/>
</dbReference>
<evidence type="ECO:0000256" key="1">
    <source>
        <dbReference type="ARBA" id="ARBA00003681"/>
    </source>
</evidence>
<evidence type="ECO:0000259" key="6">
    <source>
        <dbReference type="PROSITE" id="PS51350"/>
    </source>
</evidence>
<dbReference type="CDD" id="cd00367">
    <property type="entry name" value="PTS-HPr_like"/>
    <property type="match status" value="1"/>
</dbReference>
<comment type="function">
    <text evidence="1">General (non sugar-specific) component of the phosphoenolpyruvate-dependent sugar phosphotransferase system (sugar PTS). This major carbohydrate active-transport system catalyzes the phosphorylation of incoming sugar substrates concomitantly with their translocation across the cell membrane. The phosphoryl group from phosphoenolpyruvate (PEP) is transferred to the phosphoryl carrier protein HPr by enzyme I. Phospho-HPr then transfers it to the PTS EIIA domain.</text>
</comment>
<dbReference type="GO" id="GO:0005737">
    <property type="term" value="C:cytoplasm"/>
    <property type="evidence" value="ECO:0007669"/>
    <property type="project" value="UniProtKB-SubCell"/>
</dbReference>
<keyword evidence="7" id="KW-0808">Transferase</keyword>
<evidence type="ECO:0000256" key="2">
    <source>
        <dbReference type="ARBA" id="ARBA00004496"/>
    </source>
</evidence>
<evidence type="ECO:0000256" key="5">
    <source>
        <dbReference type="ARBA" id="ARBA00022683"/>
    </source>
</evidence>
<dbReference type="PRINTS" id="PR00107">
    <property type="entry name" value="PHOSPHOCPHPR"/>
</dbReference>
<dbReference type="AlphaFoldDB" id="A0A498R647"/>
<dbReference type="InterPro" id="IPR035895">
    <property type="entry name" value="HPr-like_sf"/>
</dbReference>
<dbReference type="PANTHER" id="PTHR33705:SF2">
    <property type="entry name" value="PHOSPHOCARRIER PROTEIN NPR"/>
    <property type="match status" value="1"/>
</dbReference>
<keyword evidence="5" id="KW-0598">Phosphotransferase system</keyword>
<dbReference type="PANTHER" id="PTHR33705">
    <property type="entry name" value="PHOSPHOCARRIER PROTEIN HPR"/>
    <property type="match status" value="1"/>
</dbReference>
<dbReference type="InterPro" id="IPR002114">
    <property type="entry name" value="PTS_HPr_Ser_P_site"/>
</dbReference>